<accession>H0EDX5</accession>
<proteinExistence type="predicted"/>
<evidence type="ECO:0000313" key="2">
    <source>
        <dbReference type="EMBL" id="EHL03365.1"/>
    </source>
</evidence>
<dbReference type="InParanoid" id="H0EDX5"/>
<reference evidence="2 3" key="1">
    <citation type="journal article" date="2012" name="Eukaryot. Cell">
        <title>Genome sequence of the fungus Glarea lozoyensis: the first genome sequence of a species from the Helotiaceae family.</title>
        <authorList>
            <person name="Youssar L."/>
            <person name="Gruening B.A."/>
            <person name="Erxleben A."/>
            <person name="Guenther S."/>
            <person name="Huettel W."/>
        </authorList>
    </citation>
    <scope>NUCLEOTIDE SEQUENCE [LARGE SCALE GENOMIC DNA]</scope>
    <source>
        <strain evidence="3">ATCC 74030 / MF5533</strain>
    </source>
</reference>
<gene>
    <name evidence="2" type="ORF">M7I_0585</name>
</gene>
<evidence type="ECO:0000256" key="1">
    <source>
        <dbReference type="SAM" id="MobiDB-lite"/>
    </source>
</evidence>
<sequence>MVSLWGKNDDEQADEVVSNNGGSSTHREAHPRPSSVDERTRLLPPPSREGYLSPDDPAYFVDGPPIAGVAILLHAINRFTDHGLGHCGYPAD</sequence>
<comment type="caution">
    <text evidence="2">The sequence shown here is derived from an EMBL/GenBank/DDBJ whole genome shotgun (WGS) entry which is preliminary data.</text>
</comment>
<dbReference type="HOGENOM" id="CLU_2413452_0_0_1"/>
<feature type="region of interest" description="Disordered" evidence="1">
    <location>
        <begin position="1"/>
        <end position="57"/>
    </location>
</feature>
<name>H0EDX5_GLAL7</name>
<dbReference type="EMBL" id="AGUE01000010">
    <property type="protein sequence ID" value="EHL03365.1"/>
    <property type="molecule type" value="Genomic_DNA"/>
</dbReference>
<organism evidence="2 3">
    <name type="scientific">Glarea lozoyensis (strain ATCC 74030 / MF5533)</name>
    <dbReference type="NCBI Taxonomy" id="1104152"/>
    <lineage>
        <taxon>Eukaryota</taxon>
        <taxon>Fungi</taxon>
        <taxon>Dikarya</taxon>
        <taxon>Ascomycota</taxon>
        <taxon>Pezizomycotina</taxon>
        <taxon>Leotiomycetes</taxon>
        <taxon>Helotiales</taxon>
        <taxon>Helotiaceae</taxon>
        <taxon>Glarea</taxon>
    </lineage>
</organism>
<dbReference type="AlphaFoldDB" id="H0EDX5"/>
<protein>
    <submittedName>
        <fullName evidence="2">Uncharacterized protein</fullName>
    </submittedName>
</protein>
<dbReference type="Proteomes" id="UP000005446">
    <property type="component" value="Unassembled WGS sequence"/>
</dbReference>
<dbReference type="OrthoDB" id="164921at2759"/>
<feature type="compositionally biased region" description="Basic and acidic residues" evidence="1">
    <location>
        <begin position="25"/>
        <end position="41"/>
    </location>
</feature>
<keyword evidence="3" id="KW-1185">Reference proteome</keyword>
<evidence type="ECO:0000313" key="3">
    <source>
        <dbReference type="Proteomes" id="UP000005446"/>
    </source>
</evidence>